<evidence type="ECO:0000313" key="1">
    <source>
        <dbReference type="EMBL" id="KAL5105227.1"/>
    </source>
</evidence>
<sequence length="154" mass="17330">MIKDAIDDMKRHKTDREFNSTPYLVLAHDTNGQTSRWENRHSQDLRCGDIILCFENSSFPCDMLLLASSNSNGRVYITTDNLDGESSVKTTNTLSFTQSALASTVQHIQQEQYDNVTINLPRSTIVCQSPNADLKSFEGSLNYEKESTLSCQII</sequence>
<name>A0ABR4Q6L7_9CEST</name>
<dbReference type="EMBL" id="JAKROA010000009">
    <property type="protein sequence ID" value="KAL5105227.1"/>
    <property type="molecule type" value="Genomic_DNA"/>
</dbReference>
<proteinExistence type="predicted"/>
<protein>
    <submittedName>
        <fullName evidence="1">Phospholipid-transporting ATPase 11</fullName>
    </submittedName>
</protein>
<dbReference type="Gene3D" id="2.70.150.10">
    <property type="entry name" value="Calcium-transporting ATPase, cytoplasmic transduction domain A"/>
    <property type="match status" value="1"/>
</dbReference>
<dbReference type="PANTHER" id="PTHR24092">
    <property type="entry name" value="PROBABLE PHOSPHOLIPID-TRANSPORTING ATPASE"/>
    <property type="match status" value="1"/>
</dbReference>
<accession>A0ABR4Q6L7</accession>
<organism evidence="1 2">
    <name type="scientific">Taenia crassiceps</name>
    <dbReference type="NCBI Taxonomy" id="6207"/>
    <lineage>
        <taxon>Eukaryota</taxon>
        <taxon>Metazoa</taxon>
        <taxon>Spiralia</taxon>
        <taxon>Lophotrochozoa</taxon>
        <taxon>Platyhelminthes</taxon>
        <taxon>Cestoda</taxon>
        <taxon>Eucestoda</taxon>
        <taxon>Cyclophyllidea</taxon>
        <taxon>Taeniidae</taxon>
        <taxon>Taenia</taxon>
    </lineage>
</organism>
<dbReference type="SUPFAM" id="SSF81653">
    <property type="entry name" value="Calcium ATPase, transduction domain A"/>
    <property type="match status" value="1"/>
</dbReference>
<reference evidence="1 2" key="1">
    <citation type="journal article" date="2022" name="Front. Cell. Infect. Microbiol.">
        <title>The Genomes of Two Strains of Taenia crassiceps the Animal Model for the Study of Human Cysticercosis.</title>
        <authorList>
            <person name="Bobes R.J."/>
            <person name="Estrada K."/>
            <person name="Rios-Valencia D.G."/>
            <person name="Calderon-Gallegos A."/>
            <person name="de la Torre P."/>
            <person name="Carrero J.C."/>
            <person name="Sanchez-Flores A."/>
            <person name="Laclette J.P."/>
        </authorList>
    </citation>
    <scope>NUCLEOTIDE SEQUENCE [LARGE SCALE GENOMIC DNA]</scope>
    <source>
        <strain evidence="1">WFUcys</strain>
    </source>
</reference>
<keyword evidence="2" id="KW-1185">Reference proteome</keyword>
<comment type="caution">
    <text evidence="1">The sequence shown here is derived from an EMBL/GenBank/DDBJ whole genome shotgun (WGS) entry which is preliminary data.</text>
</comment>
<evidence type="ECO:0000313" key="2">
    <source>
        <dbReference type="Proteomes" id="UP001651158"/>
    </source>
</evidence>
<gene>
    <name evidence="1" type="ORF">TcWFU_006005</name>
</gene>
<dbReference type="InterPro" id="IPR008250">
    <property type="entry name" value="ATPase_P-typ_transduc_dom_A_sf"/>
</dbReference>
<dbReference type="Proteomes" id="UP001651158">
    <property type="component" value="Unassembled WGS sequence"/>
</dbReference>
<dbReference type="PANTHER" id="PTHR24092:SF19">
    <property type="entry name" value="PHOSPHOLIPID-TRANSPORTING ATPASE"/>
    <property type="match status" value="1"/>
</dbReference>